<dbReference type="SMART" id="SM00028">
    <property type="entry name" value="TPR"/>
    <property type="match status" value="2"/>
</dbReference>
<name>L8JXQ5_9BACT</name>
<keyword evidence="2" id="KW-1185">Reference proteome</keyword>
<dbReference type="RefSeq" id="WP_009577648.1">
    <property type="nucleotide sequence ID" value="NZ_AMZN01000002.1"/>
</dbReference>
<dbReference type="AlphaFoldDB" id="L8JXQ5"/>
<dbReference type="InterPro" id="IPR011990">
    <property type="entry name" value="TPR-like_helical_dom_sf"/>
</dbReference>
<proteinExistence type="predicted"/>
<sequence length="187" mass="22138">MITIQKIKKAINFLTESWRRTDRIEKLYFSENWYDCIAECNKAIDSEKADFFVYYYLGLSQFHLNFLNESTENLELALSNSATKKLNEAIKKYRNYAKYQIACNFRKSRNYEQAISQLNTSIQEDSRYLDFYYLKANIYEDLEKTELAIEAVSHGLSVDPMNKELLEFQKHLAYSYSLEQSEKRNGG</sequence>
<accession>L8JXQ5</accession>
<dbReference type="STRING" id="1237149.C900_01441"/>
<comment type="caution">
    <text evidence="1">The sequence shown here is derived from an EMBL/GenBank/DDBJ whole genome shotgun (WGS) entry which is preliminary data.</text>
</comment>
<dbReference type="OrthoDB" id="839488at2"/>
<dbReference type="Gene3D" id="1.25.40.10">
    <property type="entry name" value="Tetratricopeptide repeat domain"/>
    <property type="match status" value="1"/>
</dbReference>
<dbReference type="Proteomes" id="UP000011135">
    <property type="component" value="Unassembled WGS sequence"/>
</dbReference>
<evidence type="ECO:0000313" key="2">
    <source>
        <dbReference type="Proteomes" id="UP000011135"/>
    </source>
</evidence>
<reference evidence="1 2" key="1">
    <citation type="submission" date="2012-12" db="EMBL/GenBank/DDBJ databases">
        <title>Genome assembly of Fulvivirga imtechensis AK7.</title>
        <authorList>
            <person name="Nupur N."/>
            <person name="Khatri I."/>
            <person name="Kumar R."/>
            <person name="Subramanian S."/>
            <person name="Pinnaka A."/>
        </authorList>
    </citation>
    <scope>NUCLEOTIDE SEQUENCE [LARGE SCALE GENOMIC DNA]</scope>
    <source>
        <strain evidence="1 2">AK7</strain>
    </source>
</reference>
<gene>
    <name evidence="1" type="ORF">C900_01441</name>
</gene>
<dbReference type="SUPFAM" id="SSF48452">
    <property type="entry name" value="TPR-like"/>
    <property type="match status" value="2"/>
</dbReference>
<dbReference type="EMBL" id="AMZN01000002">
    <property type="protein sequence ID" value="ELR73831.1"/>
    <property type="molecule type" value="Genomic_DNA"/>
</dbReference>
<evidence type="ECO:0000313" key="1">
    <source>
        <dbReference type="EMBL" id="ELR73831.1"/>
    </source>
</evidence>
<organism evidence="1 2">
    <name type="scientific">Fulvivirga imtechensis AK7</name>
    <dbReference type="NCBI Taxonomy" id="1237149"/>
    <lineage>
        <taxon>Bacteria</taxon>
        <taxon>Pseudomonadati</taxon>
        <taxon>Bacteroidota</taxon>
        <taxon>Cytophagia</taxon>
        <taxon>Cytophagales</taxon>
        <taxon>Fulvivirgaceae</taxon>
        <taxon>Fulvivirga</taxon>
    </lineage>
</organism>
<protein>
    <submittedName>
        <fullName evidence="1">Uncharacterized protein</fullName>
    </submittedName>
</protein>
<dbReference type="InterPro" id="IPR019734">
    <property type="entry name" value="TPR_rpt"/>
</dbReference>